<dbReference type="RefSeq" id="WP_260793072.1">
    <property type="nucleotide sequence ID" value="NZ_CP093313.1"/>
</dbReference>
<evidence type="ECO:0000256" key="2">
    <source>
        <dbReference type="ARBA" id="ARBA00022679"/>
    </source>
</evidence>
<dbReference type="EMBL" id="CP093313">
    <property type="protein sequence ID" value="UWZ83705.1"/>
    <property type="molecule type" value="Genomic_DNA"/>
</dbReference>
<dbReference type="GO" id="GO:0008899">
    <property type="term" value="F:homoserine O-succinyltransferase activity"/>
    <property type="evidence" value="ECO:0007669"/>
    <property type="project" value="UniProtKB-EC"/>
</dbReference>
<sequence length="351" mass="39854">MSAARHEWANRLPERNERSGAITIGLLNNMSDGALEATERQFVNLLTAAGTDLRIEVSFYHFPEVPRSDAAKHYMEGRYHTIESLWETKLDGLIVTGREPLFPSLRDEPYWNSFGRVHEWARTNTLSTVWSCLAAHAAVLHMDGIQRQRSEQKRCGVFDCVRVSQHPMLRHLPRTLRLPHSRWNGLPEADLIRNGYQVLTRAEDADVDCFIKQDSSLFVYFQGHPEYDSDTLLREYRRDINRFLNGEAASYPSMPRGYFDAGTERVLLELQAKGDIASHREALGFIESVAPFIAKEKSWGSSALMLYTNWLTEIHAKKSALAQTMNAASDRGSFVPEPLRGLQAEAFEAGL</sequence>
<comment type="function">
    <text evidence="4">Transfers a succinyl group from succinyl-CoA to L-homoserine, forming succinyl-L-homoserine.</text>
</comment>
<dbReference type="InterPro" id="IPR033752">
    <property type="entry name" value="MetA_family"/>
</dbReference>
<dbReference type="PIRSF" id="PIRSF000450">
    <property type="entry name" value="H_ser_succinyltr"/>
    <property type="match status" value="1"/>
</dbReference>
<evidence type="ECO:0000256" key="5">
    <source>
        <dbReference type="PIRSR" id="PIRSR000450-1"/>
    </source>
</evidence>
<protein>
    <recommendedName>
        <fullName evidence="4">Homoserine O-succinyltransferase</fullName>
        <shortName evidence="4">HST</shortName>
        <ecNumber evidence="4">2.3.1.46</ecNumber>
    </recommendedName>
    <alternativeName>
        <fullName evidence="4">Homoserine transsuccinylase</fullName>
        <shortName evidence="4">HTS</shortName>
    </alternativeName>
</protein>
<reference evidence="6" key="1">
    <citation type="submission" date="2021-04" db="EMBL/GenBank/DDBJ databases">
        <title>Phylogenetic analysis of Acidobacteriaceae.</title>
        <authorList>
            <person name="Qiu L."/>
            <person name="Zhang Q."/>
        </authorList>
    </citation>
    <scope>NUCLEOTIDE SEQUENCE</scope>
    <source>
        <strain evidence="6">DSM 25168</strain>
    </source>
</reference>
<comment type="catalytic activity">
    <reaction evidence="4">
        <text>L-homoserine + succinyl-CoA = O-succinyl-L-homoserine + CoA</text>
        <dbReference type="Rhea" id="RHEA:22008"/>
        <dbReference type="ChEBI" id="CHEBI:57287"/>
        <dbReference type="ChEBI" id="CHEBI:57292"/>
        <dbReference type="ChEBI" id="CHEBI:57476"/>
        <dbReference type="ChEBI" id="CHEBI:57661"/>
        <dbReference type="EC" id="2.3.1.46"/>
    </reaction>
</comment>
<dbReference type="PANTHER" id="PTHR20919:SF0">
    <property type="entry name" value="HOMOSERINE O-SUCCINYLTRANSFERASE"/>
    <property type="match status" value="1"/>
</dbReference>
<dbReference type="PANTHER" id="PTHR20919">
    <property type="entry name" value="HOMOSERINE O-SUCCINYLTRANSFERASE"/>
    <property type="match status" value="1"/>
</dbReference>
<evidence type="ECO:0000313" key="7">
    <source>
        <dbReference type="Proteomes" id="UP001059380"/>
    </source>
</evidence>
<keyword evidence="3 4" id="KW-0012">Acyltransferase</keyword>
<feature type="active site" evidence="4">
    <location>
        <position position="226"/>
    </location>
</feature>
<dbReference type="GO" id="GO:0004414">
    <property type="term" value="F:homoserine O-acetyltransferase activity"/>
    <property type="evidence" value="ECO:0007669"/>
    <property type="project" value="UniProtKB-UniRule"/>
</dbReference>
<feature type="binding site" evidence="4">
    <location>
        <position position="238"/>
    </location>
    <ligand>
        <name>substrate</name>
    </ligand>
</feature>
<feature type="site" description="Important for acyl-CoA specificity" evidence="4">
    <location>
        <position position="99"/>
    </location>
</feature>
<feature type="binding site" evidence="4">
    <location>
        <position position="153"/>
    </location>
    <ligand>
        <name>substrate</name>
    </ligand>
</feature>
<proteinExistence type="inferred from homology"/>
<comment type="pathway">
    <text evidence="4">Amino-acid biosynthesis; L-methionine biosynthesis via de novo pathway; O-succinyl-L-homoserine from L-homoserine: step 1/1.</text>
</comment>
<comment type="subcellular location">
    <subcellularLocation>
        <location evidence="4">Cytoplasm</location>
    </subcellularLocation>
</comment>
<organism evidence="6 7">
    <name type="scientific">Occallatibacter riparius</name>
    <dbReference type="NCBI Taxonomy" id="1002689"/>
    <lineage>
        <taxon>Bacteria</taxon>
        <taxon>Pseudomonadati</taxon>
        <taxon>Acidobacteriota</taxon>
        <taxon>Terriglobia</taxon>
        <taxon>Terriglobales</taxon>
        <taxon>Acidobacteriaceae</taxon>
        <taxon>Occallatibacter</taxon>
    </lineage>
</organism>
<feature type="active site" description="Acyl-thioester intermediate" evidence="4 5">
    <location>
        <position position="132"/>
    </location>
</feature>
<dbReference type="KEGG" id="orp:MOP44_24450"/>
<keyword evidence="4" id="KW-0486">Methionine biosynthesis</keyword>
<evidence type="ECO:0000256" key="4">
    <source>
        <dbReference type="HAMAP-Rule" id="MF_00295"/>
    </source>
</evidence>
<dbReference type="Pfam" id="PF04204">
    <property type="entry name" value="HTS"/>
    <property type="match status" value="1"/>
</dbReference>
<keyword evidence="7" id="KW-1185">Reference proteome</keyword>
<feature type="site" description="Important for substrate specificity" evidence="4">
    <location>
        <position position="181"/>
    </location>
</feature>
<keyword evidence="1 4" id="KW-0028">Amino-acid biosynthesis</keyword>
<comment type="caution">
    <text evidence="4">Lacks conserved residue(s) required for the propagation of feature annotation.</text>
</comment>
<comment type="similarity">
    <text evidence="4">Belongs to the MetA family.</text>
</comment>
<evidence type="ECO:0000313" key="6">
    <source>
        <dbReference type="EMBL" id="UWZ83705.1"/>
    </source>
</evidence>
<dbReference type="HAMAP" id="MF_00295">
    <property type="entry name" value="MetA_acyltransf"/>
    <property type="match status" value="1"/>
</dbReference>
<feature type="site" description="Important for acyl-CoA specificity" evidence="4">
    <location>
        <position position="133"/>
    </location>
</feature>
<dbReference type="GO" id="GO:0005737">
    <property type="term" value="C:cytoplasm"/>
    <property type="evidence" value="ECO:0007669"/>
    <property type="project" value="UniProtKB-SubCell"/>
</dbReference>
<evidence type="ECO:0000256" key="3">
    <source>
        <dbReference type="ARBA" id="ARBA00023315"/>
    </source>
</evidence>
<gene>
    <name evidence="4" type="primary">metAS</name>
    <name evidence="6" type="ORF">MOP44_24450</name>
</gene>
<accession>A0A9J7BMI6</accession>
<keyword evidence="2 4" id="KW-0808">Transferase</keyword>
<keyword evidence="4" id="KW-0963">Cytoplasm</keyword>
<dbReference type="Gene3D" id="3.40.50.880">
    <property type="match status" value="1"/>
</dbReference>
<name>A0A9J7BMI6_9BACT</name>
<dbReference type="AlphaFoldDB" id="A0A9J7BMI6"/>
<feature type="binding site" evidence="4">
    <location>
        <position position="181"/>
    </location>
    <ligand>
        <name>substrate</name>
    </ligand>
</feature>
<dbReference type="EC" id="2.3.1.46" evidence="4"/>
<feature type="active site" description="Proton acceptor" evidence="4">
    <location>
        <position position="224"/>
    </location>
</feature>
<dbReference type="GO" id="GO:0009086">
    <property type="term" value="P:methionine biosynthetic process"/>
    <property type="evidence" value="ECO:0007669"/>
    <property type="project" value="UniProtKB-UniRule"/>
</dbReference>
<dbReference type="NCBIfam" id="NF003776">
    <property type="entry name" value="PRK05368.1-3"/>
    <property type="match status" value="1"/>
</dbReference>
<dbReference type="InterPro" id="IPR029062">
    <property type="entry name" value="Class_I_gatase-like"/>
</dbReference>
<dbReference type="Proteomes" id="UP001059380">
    <property type="component" value="Chromosome"/>
</dbReference>
<dbReference type="SUPFAM" id="SSF52317">
    <property type="entry name" value="Class I glutamine amidotransferase-like"/>
    <property type="match status" value="1"/>
</dbReference>
<evidence type="ECO:0000256" key="1">
    <source>
        <dbReference type="ARBA" id="ARBA00022605"/>
    </source>
</evidence>